<organism evidence="10 11">
    <name type="scientific">Speluncibacter jeojiensis</name>
    <dbReference type="NCBI Taxonomy" id="2710754"/>
    <lineage>
        <taxon>Bacteria</taxon>
        <taxon>Bacillati</taxon>
        <taxon>Actinomycetota</taxon>
        <taxon>Actinomycetes</taxon>
        <taxon>Mycobacteriales</taxon>
        <taxon>Speluncibacteraceae</taxon>
        <taxon>Speluncibacter</taxon>
    </lineage>
</organism>
<dbReference type="InterPro" id="IPR044097">
    <property type="entry name" value="Bds1/SdsA1_MBL-fold"/>
</dbReference>
<dbReference type="AlphaFoldDB" id="A0A9X4RFK7"/>
<dbReference type="GO" id="GO:0046983">
    <property type="term" value="F:protein dimerization activity"/>
    <property type="evidence" value="ECO:0007669"/>
    <property type="project" value="InterPro"/>
</dbReference>
<dbReference type="Gene3D" id="1.25.40.880">
    <property type="entry name" value="Alkyl sulfatase, dimerisation domain"/>
    <property type="match status" value="1"/>
</dbReference>
<comment type="caution">
    <text evidence="10">The sequence shown here is derived from an EMBL/GenBank/DDBJ whole genome shotgun (WGS) entry which is preliminary data.</text>
</comment>
<dbReference type="Pfam" id="PF00753">
    <property type="entry name" value="Lactamase_B"/>
    <property type="match status" value="1"/>
</dbReference>
<evidence type="ECO:0000256" key="1">
    <source>
        <dbReference type="ARBA" id="ARBA00001947"/>
    </source>
</evidence>
<dbReference type="GO" id="GO:0018741">
    <property type="term" value="F:linear primary-alkylsulfatase activity"/>
    <property type="evidence" value="ECO:0007669"/>
    <property type="project" value="UniProtKB-EC"/>
</dbReference>
<comment type="cofactor">
    <cofactor evidence="1">
        <name>Zn(2+)</name>
        <dbReference type="ChEBI" id="CHEBI:29105"/>
    </cofactor>
</comment>
<reference evidence="10" key="1">
    <citation type="submission" date="2022-08" db="EMBL/GenBank/DDBJ databases">
        <title>Genome analysis of Corynebacteriales strain.</title>
        <authorList>
            <person name="Lee S.D."/>
        </authorList>
    </citation>
    <scope>NUCLEOTIDE SEQUENCE</scope>
    <source>
        <strain evidence="10">D3-21</strain>
    </source>
</reference>
<evidence type="ECO:0000256" key="3">
    <source>
        <dbReference type="ARBA" id="ARBA00022801"/>
    </source>
</evidence>
<dbReference type="InterPro" id="IPR036866">
    <property type="entry name" value="RibonucZ/Hydroxyglut_hydro"/>
</dbReference>
<dbReference type="FunFam" id="3.60.15.30:FF:000001">
    <property type="entry name" value="Alkyl/aryl-sulfatase BDS1"/>
    <property type="match status" value="1"/>
</dbReference>
<evidence type="ECO:0000313" key="10">
    <source>
        <dbReference type="EMBL" id="MDG3016387.1"/>
    </source>
</evidence>
<dbReference type="InterPro" id="IPR052195">
    <property type="entry name" value="Bact_Alkyl/Aryl-Sulfatase"/>
</dbReference>
<proteinExistence type="inferred from homology"/>
<dbReference type="RefSeq" id="WP_332520520.1">
    <property type="nucleotide sequence ID" value="NZ_JANRHA010000013.1"/>
</dbReference>
<sequence length="631" mass="69368">MSIEPKPATSATVEANLAVLGALPFADTESFEDARRGFVTTLDPPVITGPDGRVVWDLRPYAFLDAAAPSTVNPSLWRMAQLNLQHGLFRVCERVHQIRGFDIANMTIVEGETGYIVIDPLLSTEAVDAGMSLVREHLGDKPVTSVVITHSHADHYGGVKAVVTDEQARTGQVRVVAPVGFLDHAVSENVNAGTAMSRRAQYMYGVGIAPGARGQMTCGLGIGLTNGTTTLIAPTDLITESGQELVLDGVRFVFQYTPGSEAPAEMNFHLPELRALCMAENVSHNMHNLYTLRGAEIRDAAAWSNYIHESIELFADDTDVMFIGHHWPVWGREKIVEFLAQQRDLYRYIHDETLRLAAQGHTAVEIAERIELPQSLATFWANRGYYGSLNHNVKAVYQKYLGWFDGNPANLHPHEPAESGRRYVDFMGGPDAVLSKARRSFDDGDYRWVAQVVGHVVFADPGNREARELQADAFEQLGYQSESAPWRNFYLSGAQELRHGVQKLPTTTVTPDVVRAMTTDMLLDYLSIRLNGPKAYQQSFSVLFTVTDTGEQRLIRLTNGVLVRSTLIPDHGYSAHVRLPKETLAGLALGTADLRAAESAGTLTVTGDIDSSAALFELCDKFEQSFAIVTP</sequence>
<evidence type="ECO:0000259" key="9">
    <source>
        <dbReference type="SMART" id="SM00849"/>
    </source>
</evidence>
<dbReference type="Gene3D" id="3.30.1050.10">
    <property type="entry name" value="SCP2 sterol-binding domain"/>
    <property type="match status" value="1"/>
</dbReference>
<dbReference type="InterPro" id="IPR036527">
    <property type="entry name" value="SCP2_sterol-bd_dom_sf"/>
</dbReference>
<dbReference type="EC" id="3.1.6.21" evidence="6"/>
<evidence type="ECO:0000256" key="2">
    <source>
        <dbReference type="ARBA" id="ARBA00022723"/>
    </source>
</evidence>
<dbReference type="Proteomes" id="UP001152755">
    <property type="component" value="Unassembled WGS sequence"/>
</dbReference>
<name>A0A9X4RFK7_9ACTN</name>
<dbReference type="InterPro" id="IPR029228">
    <property type="entry name" value="Alkyl_sulf_dimr"/>
</dbReference>
<evidence type="ECO:0000256" key="5">
    <source>
        <dbReference type="ARBA" id="ARBA00033751"/>
    </source>
</evidence>
<gene>
    <name evidence="10" type="ORF">NVS88_17665</name>
</gene>
<dbReference type="Gene3D" id="3.60.15.30">
    <property type="entry name" value="Metallo-beta-lactamase domain"/>
    <property type="match status" value="1"/>
</dbReference>
<keyword evidence="2" id="KW-0479">Metal-binding</keyword>
<accession>A0A9X4RFK7</accession>
<keyword evidence="11" id="KW-1185">Reference proteome</keyword>
<dbReference type="InterPro" id="IPR029229">
    <property type="entry name" value="Alkyl_sulf_C"/>
</dbReference>
<dbReference type="PANTHER" id="PTHR43223:SF1">
    <property type="entry name" value="ALKYL_ARYL-SULFATASE BDS1"/>
    <property type="match status" value="1"/>
</dbReference>
<dbReference type="SMART" id="SM00849">
    <property type="entry name" value="Lactamase_B"/>
    <property type="match status" value="1"/>
</dbReference>
<keyword evidence="3" id="KW-0378">Hydrolase</keyword>
<dbReference type="PANTHER" id="PTHR43223">
    <property type="entry name" value="ALKYL/ARYL-SULFATASE"/>
    <property type="match status" value="1"/>
</dbReference>
<evidence type="ECO:0000256" key="4">
    <source>
        <dbReference type="ARBA" id="ARBA00022833"/>
    </source>
</evidence>
<dbReference type="GO" id="GO:0018909">
    <property type="term" value="P:dodecyl sulfate metabolic process"/>
    <property type="evidence" value="ECO:0007669"/>
    <property type="project" value="InterPro"/>
</dbReference>
<dbReference type="FunFam" id="1.25.40.880:FF:000001">
    <property type="entry name" value="SDS hydrolase SdsA1"/>
    <property type="match status" value="1"/>
</dbReference>
<evidence type="ECO:0000313" key="11">
    <source>
        <dbReference type="Proteomes" id="UP001152755"/>
    </source>
</evidence>
<dbReference type="CDD" id="cd07710">
    <property type="entry name" value="arylsulfatase_Sdsa1-like_MBL-fold"/>
    <property type="match status" value="1"/>
</dbReference>
<keyword evidence="4" id="KW-0862">Zinc</keyword>
<dbReference type="GO" id="GO:0046872">
    <property type="term" value="F:metal ion binding"/>
    <property type="evidence" value="ECO:0007669"/>
    <property type="project" value="UniProtKB-KW"/>
</dbReference>
<feature type="domain" description="Metallo-beta-lactamase" evidence="9">
    <location>
        <begin position="103"/>
        <end position="325"/>
    </location>
</feature>
<dbReference type="Pfam" id="PF14864">
    <property type="entry name" value="Alkyl_sulf_C"/>
    <property type="match status" value="1"/>
</dbReference>
<evidence type="ECO:0000256" key="6">
    <source>
        <dbReference type="ARBA" id="ARBA00066568"/>
    </source>
</evidence>
<protein>
    <recommendedName>
        <fullName evidence="7">Linear primary-alkylsulfatase</fullName>
        <ecNumber evidence="6">3.1.6.21</ecNumber>
    </recommendedName>
    <alternativeName>
        <fullName evidence="8">Type III linear primary-alkylsulfatase</fullName>
    </alternativeName>
</protein>
<evidence type="ECO:0000256" key="7">
    <source>
        <dbReference type="ARBA" id="ARBA00068034"/>
    </source>
</evidence>
<dbReference type="Pfam" id="PF14863">
    <property type="entry name" value="Alkyl_sulf_dimr"/>
    <property type="match status" value="1"/>
</dbReference>
<evidence type="ECO:0000256" key="8">
    <source>
        <dbReference type="ARBA" id="ARBA00075789"/>
    </source>
</evidence>
<comment type="similarity">
    <text evidence="5">Belongs to the metallo-beta-lactamase superfamily. Type III sulfatase family.</text>
</comment>
<dbReference type="InterPro" id="IPR038536">
    <property type="entry name" value="Alkyl/aryl-sulf_dimr_sf"/>
</dbReference>
<dbReference type="InterPro" id="IPR001279">
    <property type="entry name" value="Metallo-B-lactamas"/>
</dbReference>
<dbReference type="SUPFAM" id="SSF56281">
    <property type="entry name" value="Metallo-hydrolase/oxidoreductase"/>
    <property type="match status" value="1"/>
</dbReference>
<dbReference type="SUPFAM" id="SSF55718">
    <property type="entry name" value="SCP-like"/>
    <property type="match status" value="1"/>
</dbReference>
<dbReference type="EMBL" id="JANRHA010000013">
    <property type="protein sequence ID" value="MDG3016387.1"/>
    <property type="molecule type" value="Genomic_DNA"/>
</dbReference>